<feature type="binding site" evidence="5">
    <location>
        <position position="112"/>
    </location>
    <ligand>
        <name>S-adenosyl-L-methionine</name>
        <dbReference type="ChEBI" id="CHEBI:59789"/>
    </ligand>
</feature>
<keyword evidence="3 5" id="KW-0949">S-adenosyl-L-methionine</keyword>
<dbReference type="AlphaFoldDB" id="A0A6L5XI31"/>
<dbReference type="SUPFAM" id="SSF53335">
    <property type="entry name" value="S-adenosyl-L-methionine-dependent methyltransferases"/>
    <property type="match status" value="1"/>
</dbReference>
<feature type="active site" description="Nucleophile" evidence="5">
    <location>
        <position position="209"/>
    </location>
</feature>
<name>A0A6L5XI31_9BACT</name>
<sequence length="428" mass="46188">MPKQHSRSFRLVCEDRLIPLVEALLHAQGYAFEPEPFSPLCRRLCCEPRPLGASLAAFFGYIYIQDRSSMLPPLALAPRPGEAVLDVCASPGSKSGFLAQLTGPTGFVLANEPTPARLGTLRANLHQCNLLQAATCSYNGENLPLAPASWNAIQLDPPCSGWGTAEKHPRVLKLWQGDKLNSLTGLQQRLLRRAASLLAPGGRLVYSTCTTNEAENEAQVRFAEEELGLVRETLPPFPGFVWEERSGGAGTLRVDGEKSQAQGFYLALLRKTAECGNADATAQTASGPRKGREGRDAGRPLPPECLAGPCCDPALLPPGRAALYGEHVRFIPEQATEMLPPDLIWQGALLGRLTGGRLSPAPRLRRLLPEPPRPDAALVLDDIADLTALLSGQSRQTGLAGREAALWWRDLPLGRVALKQGRAVATFK</sequence>
<dbReference type="GO" id="GO:0003723">
    <property type="term" value="F:RNA binding"/>
    <property type="evidence" value="ECO:0007669"/>
    <property type="project" value="UniProtKB-UniRule"/>
</dbReference>
<dbReference type="Proteomes" id="UP000477488">
    <property type="component" value="Unassembled WGS sequence"/>
</dbReference>
<evidence type="ECO:0000313" key="8">
    <source>
        <dbReference type="EMBL" id="MSS26865.1"/>
    </source>
</evidence>
<dbReference type="GO" id="GO:0001510">
    <property type="term" value="P:RNA methylation"/>
    <property type="evidence" value="ECO:0007669"/>
    <property type="project" value="InterPro"/>
</dbReference>
<evidence type="ECO:0000259" key="7">
    <source>
        <dbReference type="PROSITE" id="PS51686"/>
    </source>
</evidence>
<reference evidence="8 9" key="1">
    <citation type="submission" date="2019-09" db="EMBL/GenBank/DDBJ databases">
        <title>In-depth cultivation of the pig gut microbiome towards novel bacterial diversity and tailored functional studies.</title>
        <authorList>
            <person name="Wylensek D."/>
            <person name="Hitch T.C.A."/>
            <person name="Clavel T."/>
        </authorList>
    </citation>
    <scope>NUCLEOTIDE SEQUENCE [LARGE SCALE GENOMIC DNA]</scope>
    <source>
        <strain evidence="8 9">PG-178-WT-4</strain>
    </source>
</reference>
<dbReference type="InterPro" id="IPR023267">
    <property type="entry name" value="RCMT"/>
</dbReference>
<dbReference type="PROSITE" id="PS51686">
    <property type="entry name" value="SAM_MT_RSMB_NOP"/>
    <property type="match status" value="1"/>
</dbReference>
<evidence type="ECO:0000256" key="4">
    <source>
        <dbReference type="ARBA" id="ARBA00022884"/>
    </source>
</evidence>
<comment type="caution">
    <text evidence="8">The sequence shown here is derived from an EMBL/GenBank/DDBJ whole genome shotgun (WGS) entry which is preliminary data.</text>
</comment>
<protein>
    <submittedName>
        <fullName evidence="8">RsmB/NOP family class I SAM-dependent RNA methyltransferase</fullName>
    </submittedName>
</protein>
<dbReference type="RefSeq" id="WP_154509293.1">
    <property type="nucleotide sequence ID" value="NZ_JAXELC010000002.1"/>
</dbReference>
<dbReference type="PANTHER" id="PTHR22807:SF30">
    <property type="entry name" value="28S RRNA (CYTOSINE(4447)-C(5))-METHYLTRANSFERASE-RELATED"/>
    <property type="match status" value="1"/>
</dbReference>
<dbReference type="PANTHER" id="PTHR22807">
    <property type="entry name" value="NOP2 YEAST -RELATED NOL1/NOP2/FMU SUN DOMAIN-CONTAINING"/>
    <property type="match status" value="1"/>
</dbReference>
<dbReference type="InterPro" id="IPR049560">
    <property type="entry name" value="MeTrfase_RsmB-F_NOP2_cat"/>
</dbReference>
<comment type="caution">
    <text evidence="5">Lacks conserved residue(s) required for the propagation of feature annotation.</text>
</comment>
<dbReference type="CDD" id="cd02440">
    <property type="entry name" value="AdoMet_MTases"/>
    <property type="match status" value="1"/>
</dbReference>
<dbReference type="InterPro" id="IPR029063">
    <property type="entry name" value="SAM-dependent_MTases_sf"/>
</dbReference>
<proteinExistence type="inferred from homology"/>
<evidence type="ECO:0000313" key="9">
    <source>
        <dbReference type="Proteomes" id="UP000477488"/>
    </source>
</evidence>
<feature type="domain" description="SAM-dependent MTase RsmB/NOP-type" evidence="7">
    <location>
        <begin position="1"/>
        <end position="272"/>
    </location>
</feature>
<evidence type="ECO:0000256" key="3">
    <source>
        <dbReference type="ARBA" id="ARBA00022691"/>
    </source>
</evidence>
<feature type="region of interest" description="Disordered" evidence="6">
    <location>
        <begin position="279"/>
        <end position="299"/>
    </location>
</feature>
<evidence type="ECO:0000256" key="5">
    <source>
        <dbReference type="PROSITE-ProRule" id="PRU01023"/>
    </source>
</evidence>
<feature type="binding site" evidence="5">
    <location>
        <position position="156"/>
    </location>
    <ligand>
        <name>S-adenosyl-L-methionine</name>
        <dbReference type="ChEBI" id="CHEBI:59789"/>
    </ligand>
</feature>
<dbReference type="Gene3D" id="3.40.50.150">
    <property type="entry name" value="Vaccinia Virus protein VP39"/>
    <property type="match status" value="1"/>
</dbReference>
<evidence type="ECO:0000256" key="2">
    <source>
        <dbReference type="ARBA" id="ARBA00022679"/>
    </source>
</evidence>
<dbReference type="EMBL" id="VUMH01000002">
    <property type="protein sequence ID" value="MSS26865.1"/>
    <property type="molecule type" value="Genomic_DNA"/>
</dbReference>
<evidence type="ECO:0000256" key="1">
    <source>
        <dbReference type="ARBA" id="ARBA00022603"/>
    </source>
</evidence>
<dbReference type="GO" id="GO:0008173">
    <property type="term" value="F:RNA methyltransferase activity"/>
    <property type="evidence" value="ECO:0007669"/>
    <property type="project" value="InterPro"/>
</dbReference>
<evidence type="ECO:0000256" key="6">
    <source>
        <dbReference type="SAM" id="MobiDB-lite"/>
    </source>
</evidence>
<dbReference type="Pfam" id="PF01189">
    <property type="entry name" value="Methyltr_RsmB-F"/>
    <property type="match status" value="1"/>
</dbReference>
<dbReference type="InterPro" id="IPR001678">
    <property type="entry name" value="MeTrfase_RsmB-F_NOP2_dom"/>
</dbReference>
<keyword evidence="2 5" id="KW-0808">Transferase</keyword>
<accession>A0A6L5XI31</accession>
<keyword evidence="9" id="KW-1185">Reference proteome</keyword>
<comment type="similarity">
    <text evidence="5">Belongs to the class I-like SAM-binding methyltransferase superfamily. RsmB/NOP family.</text>
</comment>
<keyword evidence="4 5" id="KW-0694">RNA-binding</keyword>
<keyword evidence="1 5" id="KW-0489">Methyltransferase</keyword>
<dbReference type="PRINTS" id="PR02008">
    <property type="entry name" value="RCMTFAMILY"/>
</dbReference>
<organism evidence="8 9">
    <name type="scientific">Desulfovibrio porci</name>
    <dbReference type="NCBI Taxonomy" id="2605782"/>
    <lineage>
        <taxon>Bacteria</taxon>
        <taxon>Pseudomonadati</taxon>
        <taxon>Thermodesulfobacteriota</taxon>
        <taxon>Desulfovibrionia</taxon>
        <taxon>Desulfovibrionales</taxon>
        <taxon>Desulfovibrionaceae</taxon>
        <taxon>Desulfovibrio</taxon>
    </lineage>
</organism>
<gene>
    <name evidence="8" type="ORF">FYJ44_02160</name>
</gene>